<dbReference type="EMBL" id="MF101419">
    <property type="protein sequence ID" value="ARW61631.1"/>
    <property type="molecule type" value="Genomic_DNA"/>
</dbReference>
<reference evidence="1" key="1">
    <citation type="journal article" date="2017" name="J. Phycol.">
        <title>Analysis of chloroplast genomes and a supermatrix inform reclassification of the Rhodomelaceae (Rhodophyta).</title>
        <authorList>
            <person name="Diaz-Tapia P."/>
            <person name="Maggs C.A."/>
            <person name="West J.A."/>
            <person name="Verbruggen H."/>
        </authorList>
    </citation>
    <scope>NUCLEOTIDE SEQUENCE</scope>
    <source>
        <strain evidence="1">JW3660</strain>
    </source>
</reference>
<sequence>MCICINCRHIYNCKIYHFIEEQHCNIFKKKTDSLFIPQKTIININLHRQINNITIDWDLVECLSFIEKPGHWLN</sequence>
<gene>
    <name evidence="1" type="primary">ycf34</name>
</gene>
<keyword evidence="1" id="KW-0934">Plastid</keyword>
<dbReference type="GeneID" id="33354706"/>
<evidence type="ECO:0000313" key="1">
    <source>
        <dbReference type="EMBL" id="ARW61631.1"/>
    </source>
</evidence>
<dbReference type="Pfam" id="PF10718">
    <property type="entry name" value="Ycf34"/>
    <property type="match status" value="1"/>
</dbReference>
<dbReference type="RefSeq" id="YP_009393069.1">
    <property type="nucleotide sequence ID" value="NC_035266.1"/>
</dbReference>
<dbReference type="AlphaFoldDB" id="A0A1Z1M713"/>
<name>A0A1Z1M713_BOSMO</name>
<organism evidence="1">
    <name type="scientific">Bostrychia moritziana</name>
    <name type="common">Red alga</name>
    <name type="synonym">Polysiphonia moritziana</name>
    <dbReference type="NCBI Taxonomy" id="103713"/>
    <lineage>
        <taxon>Eukaryota</taxon>
        <taxon>Rhodophyta</taxon>
        <taxon>Florideophyceae</taxon>
        <taxon>Rhodymeniophycidae</taxon>
        <taxon>Ceramiales</taxon>
        <taxon>Rhodomelaceae</taxon>
        <taxon>Bostrychia</taxon>
    </lineage>
</organism>
<dbReference type="InterPro" id="IPR019656">
    <property type="entry name" value="Uncharacterised_Ycf34"/>
</dbReference>
<geneLocation type="chloroplast" evidence="1"/>
<protein>
    <recommendedName>
        <fullName evidence="2">Ycf34</fullName>
    </recommendedName>
</protein>
<accession>A0A1Z1M713</accession>
<keyword evidence="1" id="KW-0150">Chloroplast</keyword>
<evidence type="ECO:0008006" key="2">
    <source>
        <dbReference type="Google" id="ProtNLM"/>
    </source>
</evidence>
<proteinExistence type="predicted"/>